<dbReference type="SMART" id="SM00345">
    <property type="entry name" value="HTH_GNTR"/>
    <property type="match status" value="1"/>
</dbReference>
<dbReference type="InterPro" id="IPR036390">
    <property type="entry name" value="WH_DNA-bd_sf"/>
</dbReference>
<proteinExistence type="predicted"/>
<evidence type="ECO:0000313" key="6">
    <source>
        <dbReference type="Proteomes" id="UP000481109"/>
    </source>
</evidence>
<dbReference type="PROSITE" id="PS50949">
    <property type="entry name" value="HTH_GNTR"/>
    <property type="match status" value="1"/>
</dbReference>
<dbReference type="Gene3D" id="1.10.10.10">
    <property type="entry name" value="Winged helix-like DNA-binding domain superfamily/Winged helix DNA-binding domain"/>
    <property type="match status" value="1"/>
</dbReference>
<evidence type="ECO:0000256" key="2">
    <source>
        <dbReference type="ARBA" id="ARBA00023125"/>
    </source>
</evidence>
<dbReference type="InterPro" id="IPR028978">
    <property type="entry name" value="Chorismate_lyase_/UTRA_dom_sf"/>
</dbReference>
<dbReference type="GO" id="GO:0045892">
    <property type="term" value="P:negative regulation of DNA-templated transcription"/>
    <property type="evidence" value="ECO:0007669"/>
    <property type="project" value="TreeGrafter"/>
</dbReference>
<dbReference type="AlphaFoldDB" id="A0A6G4XBP6"/>
<organism evidence="5 6">
    <name type="scientific">Streptomyces mesophilus</name>
    <dbReference type="NCBI Taxonomy" id="1775132"/>
    <lineage>
        <taxon>Bacteria</taxon>
        <taxon>Bacillati</taxon>
        <taxon>Actinomycetota</taxon>
        <taxon>Actinomycetes</taxon>
        <taxon>Kitasatosporales</taxon>
        <taxon>Streptomycetaceae</taxon>
        <taxon>Streptomyces</taxon>
    </lineage>
</organism>
<keyword evidence="6" id="KW-1185">Reference proteome</keyword>
<dbReference type="InterPro" id="IPR050679">
    <property type="entry name" value="Bact_HTH_transcr_reg"/>
</dbReference>
<gene>
    <name evidence="5" type="ORF">G6045_02615</name>
</gene>
<dbReference type="EMBL" id="JAAKZW010000004">
    <property type="protein sequence ID" value="NGO74582.1"/>
    <property type="molecule type" value="Genomic_DNA"/>
</dbReference>
<evidence type="ECO:0000256" key="3">
    <source>
        <dbReference type="ARBA" id="ARBA00023163"/>
    </source>
</evidence>
<evidence type="ECO:0000313" key="5">
    <source>
        <dbReference type="EMBL" id="NGO74582.1"/>
    </source>
</evidence>
<sequence length="212" mass="23963">MTPALPRYLEVADKILGLIEEQKGACDLRLPPERDLAEEYGVHRETVRRALRHLRARRRVYGDHDGTYAYAQVIRPGTGVAGLLGMSVSCRLRYEAPPPDMAKLFLCAPGDATLVHRRTVHMGGAPPAPVATTYLSPVLIAEVPRLRQRIRQIDEPRQPDLREIHEWILEAGLRPSRYDTPSRIRSKWTRRRVVDQHGRLLSVADLCRGGAD</sequence>
<dbReference type="SUPFAM" id="SSF46785">
    <property type="entry name" value="Winged helix' DNA-binding domain"/>
    <property type="match status" value="1"/>
</dbReference>
<dbReference type="InterPro" id="IPR036388">
    <property type="entry name" value="WH-like_DNA-bd_sf"/>
</dbReference>
<feature type="domain" description="HTH gntR-type" evidence="4">
    <location>
        <begin position="5"/>
        <end position="72"/>
    </location>
</feature>
<dbReference type="RefSeq" id="WP_165330099.1">
    <property type="nucleotide sequence ID" value="NZ_JAAKZW010000004.1"/>
</dbReference>
<evidence type="ECO:0000256" key="1">
    <source>
        <dbReference type="ARBA" id="ARBA00023015"/>
    </source>
</evidence>
<dbReference type="Proteomes" id="UP000481109">
    <property type="component" value="Unassembled WGS sequence"/>
</dbReference>
<dbReference type="InterPro" id="IPR000524">
    <property type="entry name" value="Tscrpt_reg_HTH_GntR"/>
</dbReference>
<keyword evidence="1" id="KW-0805">Transcription regulation</keyword>
<accession>A0A6G4XBP6</accession>
<comment type="caution">
    <text evidence="5">The sequence shown here is derived from an EMBL/GenBank/DDBJ whole genome shotgun (WGS) entry which is preliminary data.</text>
</comment>
<dbReference type="Gene3D" id="3.40.1410.10">
    <property type="entry name" value="Chorismate lyase-like"/>
    <property type="match status" value="1"/>
</dbReference>
<dbReference type="PRINTS" id="PR00035">
    <property type="entry name" value="HTHGNTR"/>
</dbReference>
<name>A0A6G4XBP6_9ACTN</name>
<evidence type="ECO:0000259" key="4">
    <source>
        <dbReference type="PROSITE" id="PS50949"/>
    </source>
</evidence>
<dbReference type="PANTHER" id="PTHR44846:SF17">
    <property type="entry name" value="GNTR-FAMILY TRANSCRIPTIONAL REGULATOR"/>
    <property type="match status" value="1"/>
</dbReference>
<keyword evidence="3" id="KW-0804">Transcription</keyword>
<protein>
    <submittedName>
        <fullName evidence="5">GntR family transcriptional regulator</fullName>
    </submittedName>
</protein>
<dbReference type="GO" id="GO:0003700">
    <property type="term" value="F:DNA-binding transcription factor activity"/>
    <property type="evidence" value="ECO:0007669"/>
    <property type="project" value="InterPro"/>
</dbReference>
<keyword evidence="2" id="KW-0238">DNA-binding</keyword>
<dbReference type="PANTHER" id="PTHR44846">
    <property type="entry name" value="MANNOSYL-D-GLYCERATE TRANSPORT/METABOLISM SYSTEM REPRESSOR MNGR-RELATED"/>
    <property type="match status" value="1"/>
</dbReference>
<dbReference type="Pfam" id="PF00392">
    <property type="entry name" value="GntR"/>
    <property type="match status" value="1"/>
</dbReference>
<reference evidence="5 6" key="1">
    <citation type="submission" date="2020-02" db="EMBL/GenBank/DDBJ databases">
        <title>Whole-genome analyses of novel actinobacteria.</title>
        <authorList>
            <person name="Sahin N."/>
            <person name="Tokatli A."/>
        </authorList>
    </citation>
    <scope>NUCLEOTIDE SEQUENCE [LARGE SCALE GENOMIC DNA]</scope>
    <source>
        <strain evidence="5 6">YC504</strain>
    </source>
</reference>
<dbReference type="GO" id="GO:0003677">
    <property type="term" value="F:DNA binding"/>
    <property type="evidence" value="ECO:0007669"/>
    <property type="project" value="UniProtKB-KW"/>
</dbReference>